<dbReference type="KEGG" id="pgri:PgNI_05043"/>
<dbReference type="InterPro" id="IPR027417">
    <property type="entry name" value="P-loop_NTPase"/>
</dbReference>
<evidence type="ECO:0000256" key="2">
    <source>
        <dbReference type="SAM" id="MobiDB-lite"/>
    </source>
</evidence>
<evidence type="ECO:0000313" key="7">
    <source>
        <dbReference type="RefSeq" id="XP_030985693.1"/>
    </source>
</evidence>
<dbReference type="Proteomes" id="UP000515153">
    <property type="component" value="Unplaced"/>
</dbReference>
<dbReference type="SUPFAM" id="SSF53474">
    <property type="entry name" value="alpha/beta-Hydrolases"/>
    <property type="match status" value="1"/>
</dbReference>
<evidence type="ECO:0000259" key="3">
    <source>
        <dbReference type="Pfam" id="PF12697"/>
    </source>
</evidence>
<feature type="compositionally biased region" description="Low complexity" evidence="2">
    <location>
        <begin position="73"/>
        <end position="92"/>
    </location>
</feature>
<dbReference type="InterPro" id="IPR001680">
    <property type="entry name" value="WD40_rpt"/>
</dbReference>
<keyword evidence="6" id="KW-1185">Reference proteome</keyword>
<proteinExistence type="predicted"/>
<dbReference type="SUPFAM" id="SSF52540">
    <property type="entry name" value="P-loop containing nucleoside triphosphate hydrolases"/>
    <property type="match status" value="1"/>
</dbReference>
<organism evidence="6 7">
    <name type="scientific">Pyricularia grisea</name>
    <name type="common">Crabgrass-specific blast fungus</name>
    <name type="synonym">Magnaporthe grisea</name>
    <dbReference type="NCBI Taxonomy" id="148305"/>
    <lineage>
        <taxon>Eukaryota</taxon>
        <taxon>Fungi</taxon>
        <taxon>Dikarya</taxon>
        <taxon>Ascomycota</taxon>
        <taxon>Pezizomycotina</taxon>
        <taxon>Sordariomycetes</taxon>
        <taxon>Sordariomycetidae</taxon>
        <taxon>Magnaporthales</taxon>
        <taxon>Pyriculariaceae</taxon>
        <taxon>Pyricularia</taxon>
    </lineage>
</organism>
<gene>
    <name evidence="7" type="ORF">PgNI_05043</name>
</gene>
<accession>A0A6P8BEM3</accession>
<evidence type="ECO:0000313" key="6">
    <source>
        <dbReference type="Proteomes" id="UP000515153"/>
    </source>
</evidence>
<dbReference type="Gene3D" id="2.130.10.10">
    <property type="entry name" value="YVTN repeat-like/Quinoprotein amine dehydrogenase"/>
    <property type="match status" value="3"/>
</dbReference>
<dbReference type="Pfam" id="PF12697">
    <property type="entry name" value="Abhydrolase_6"/>
    <property type="match status" value="1"/>
</dbReference>
<dbReference type="SUPFAM" id="SSF50978">
    <property type="entry name" value="WD40 repeat-like"/>
    <property type="match status" value="1"/>
</dbReference>
<feature type="region of interest" description="Disordered" evidence="2">
    <location>
        <begin position="73"/>
        <end position="95"/>
    </location>
</feature>
<feature type="compositionally biased region" description="Low complexity" evidence="2">
    <location>
        <begin position="31"/>
        <end position="41"/>
    </location>
</feature>
<dbReference type="InterPro" id="IPR000073">
    <property type="entry name" value="AB_hydrolase_1"/>
</dbReference>
<evidence type="ECO:0000259" key="5">
    <source>
        <dbReference type="Pfam" id="PF24883"/>
    </source>
</evidence>
<dbReference type="Pfam" id="PF22939">
    <property type="entry name" value="WHD_GPIID"/>
    <property type="match status" value="1"/>
</dbReference>
<keyword evidence="1" id="KW-0677">Repeat</keyword>
<feature type="domain" description="GPI inositol-deacylase winged helix" evidence="4">
    <location>
        <begin position="687"/>
        <end position="770"/>
    </location>
</feature>
<dbReference type="InterPro" id="IPR029058">
    <property type="entry name" value="AB_hydrolase_fold"/>
</dbReference>
<dbReference type="RefSeq" id="XP_030985693.1">
    <property type="nucleotide sequence ID" value="XM_031125084.1"/>
</dbReference>
<protein>
    <submittedName>
        <fullName evidence="7">Uncharacterized protein</fullName>
    </submittedName>
</protein>
<sequence>MNFRRGRFKSESSASDSLDGDYASPDARHASPSPSSFSNISTAANMEQSFGQVQESLDLPTRSRFLPQFRSFTSSSSFGARSSTSPAPSRSGVTEDPLGLQIVQPVDEPAGDIVFVHGLGGSAWRTWSWNRDTALFWPDWLPEEEPTLARFRISTFGYNASFRGAATNLTILDFAKDLLMQLLAAIEDDRGSHGPIIFVVHSMGGLVVKKAYTLGRHDDRYADLVARVRGILFLATPHRGSQYAKTLNNILAATPTGTTKAYVSGLDINSETIQDINESFRQHCDGLLLCSFFETLKTSLGLTKAMIVEKSSAVLGFPLETSAGMDADHHTICKFRDRSDPNFRKVKSILKTWAAELTTIGPPSMEADFSNEPEHPSQENIDQRIRDIFGIRDLPQHITTPIDADNISYTSSGGWLFEKEEFKRWVSCSTGQVVDCRRFLLVGLPGTGKTVLSRLSVRRLQSMGFDVQHHFFERTNQFTSTKHYCLRALAAQMALSIPEFRDAVLRLEDKTGQSLSSPAATLDFEVLWERYFQGILFKLKLLRPIYWVLDSLDESDSPGIILSLISSISTRTPIKVLMTSRPLKAAPTWDPARGTTYFLVASDTEADMGAFITRAVQNVVPGDPPTQAFVRDEILKKAHGSFLWARLALDLIQDSWHIKTDLLVALTEVPGGMAAMYKHMLKNVKTQNPRNSRLAKRVLEWVTCSVRTLFVDEMAAALRPEFGEFLNLAVSMTQICGHFITIEQIQTPPGKQRISLIHTTAREFLLNDMGQDDNGSGWIDEQLAHETIGKTCLRYLCDEQWKSRFASIPVTTGDDLVKICGDFPLLRYAVNHWAKHVSKSPVDSLELLEALEVFMLNHCLSWIEALSLSGNMIQLVQTAKHLKKFVKRSTRQPRSESRQLIRSIGTESRISLAWIQPWAVDFIRIAGKFAANLVSSPSAVYRNVPPMCPRASMVAKVYGGQCAGGSNFSSFPTARLDLRRLSVSGIRSETWDDCLASVLVGNDEFGNQVLAAEGLFFTLVSSAGVVTAWNVQTCEKVRRFKHNEYVPMMAIGRRGQTLAVVGYSCFVVWDVATGEKLHKIPKGADAVVRHLRFGPGEAEIVAAFDNCTVQIIQVDDGTSEISKMSLAGLDASYQGCPWRQAISADLSKVGMAWRGRPPIVWNLSNLTRAPLRCRTRALQDPLLYQEQLLWHPDNNRLLILCQDTSLWEWWLPSDDLVEYPNVKAKDISLSEDGSLLLTVEYTGTISIWTLPQLHLVYRLSCSLGGDPSIGVVFSPDSQRFYDIRGSVCNVWGPDALVRSDEDPDNDDATSTSGSYAVTEPVVIATPSVENAAITALAIGPEDKFFACAREDGSVVIHDALDEGNWLRKLHSHPLHTNVDLLSWSPSGKYMISGDDSGNVVCKRLQIKDLKPPTPEKERTRNESRGFTGRWAVFPVFDCRLREPAREVLFSPDERLLLVSTDDAEHIWDLKAKQEVIPPLERKEGQKRGHWALHPTNPDRLLCLHGKVVREHDWSTGLEVTALTDQVQGDYSHREQSQSSDFSDAPLHPHAPSMPTSRHFSQFQKSTESQAIVWSASIDNGRFRFAALSTNDNPWAVTSHAGLDLYLLDTSCKAEPNNPKRLPAFVGDQVKLLLGSNGNNLVFLAFDGWILSYNPISSMTDEIESFCNSSETNGSPTPNHSQLGLRKHFFLPKDWLNTTTAHISMLGNAPDGTFFCPKQGDVAIVRNGFRL</sequence>
<dbReference type="GeneID" id="41959993"/>
<dbReference type="InterPro" id="IPR054471">
    <property type="entry name" value="GPIID_WHD"/>
</dbReference>
<reference evidence="7" key="3">
    <citation type="submission" date="2025-08" db="UniProtKB">
        <authorList>
            <consortium name="RefSeq"/>
        </authorList>
    </citation>
    <scope>IDENTIFICATION</scope>
    <source>
        <strain evidence="7">NI907</strain>
    </source>
</reference>
<feature type="region of interest" description="Disordered" evidence="2">
    <location>
        <begin position="1525"/>
        <end position="1561"/>
    </location>
</feature>
<dbReference type="Pfam" id="PF24883">
    <property type="entry name" value="NPHP3_N"/>
    <property type="match status" value="1"/>
</dbReference>
<feature type="domain" description="AB hydrolase-1" evidence="3">
    <location>
        <begin position="113"/>
        <end position="242"/>
    </location>
</feature>
<dbReference type="InterPro" id="IPR056884">
    <property type="entry name" value="NPHP3-like_N"/>
</dbReference>
<dbReference type="SUPFAM" id="SSF50969">
    <property type="entry name" value="YVTN repeat-like/Quinoprotein amine dehydrogenase"/>
    <property type="match status" value="1"/>
</dbReference>
<dbReference type="PANTHER" id="PTHR10039:SF16">
    <property type="entry name" value="GPI INOSITOL-DEACYLASE"/>
    <property type="match status" value="1"/>
</dbReference>
<feature type="region of interest" description="Disordered" evidence="2">
    <location>
        <begin position="1"/>
        <end position="44"/>
    </location>
</feature>
<evidence type="ECO:0000259" key="4">
    <source>
        <dbReference type="Pfam" id="PF22939"/>
    </source>
</evidence>
<dbReference type="Gene3D" id="3.40.50.300">
    <property type="entry name" value="P-loop containing nucleotide triphosphate hydrolases"/>
    <property type="match status" value="1"/>
</dbReference>
<dbReference type="InterPro" id="IPR036322">
    <property type="entry name" value="WD40_repeat_dom_sf"/>
</dbReference>
<evidence type="ECO:0000256" key="1">
    <source>
        <dbReference type="ARBA" id="ARBA00022737"/>
    </source>
</evidence>
<reference evidence="7" key="2">
    <citation type="submission" date="2019-10" db="EMBL/GenBank/DDBJ databases">
        <authorList>
            <consortium name="NCBI Genome Project"/>
        </authorList>
    </citation>
    <scope>NUCLEOTIDE SEQUENCE</scope>
    <source>
        <strain evidence="7">NI907</strain>
    </source>
</reference>
<reference evidence="7" key="1">
    <citation type="journal article" date="2019" name="Mol. Biol. Evol.">
        <title>Blast fungal genomes show frequent chromosomal changes, gene gains and losses, and effector gene turnover.</title>
        <authorList>
            <person name="Gomez Luciano L.B."/>
            <person name="Jason Tsai I."/>
            <person name="Chuma I."/>
            <person name="Tosa Y."/>
            <person name="Chen Y.H."/>
            <person name="Li J.Y."/>
            <person name="Li M.Y."/>
            <person name="Jade Lu M.Y."/>
            <person name="Nakayashiki H."/>
            <person name="Li W.H."/>
        </authorList>
    </citation>
    <scope>NUCLEOTIDE SEQUENCE</scope>
    <source>
        <strain evidence="7">NI907</strain>
    </source>
</reference>
<dbReference type="InterPro" id="IPR011044">
    <property type="entry name" value="Quino_amine_DH_bsu"/>
</dbReference>
<feature type="domain" description="Nephrocystin 3-like N-terminal" evidence="5">
    <location>
        <begin position="412"/>
        <end position="581"/>
    </location>
</feature>
<dbReference type="PANTHER" id="PTHR10039">
    <property type="entry name" value="AMELOGENIN"/>
    <property type="match status" value="1"/>
</dbReference>
<dbReference type="SMART" id="SM00320">
    <property type="entry name" value="WD40"/>
    <property type="match status" value="5"/>
</dbReference>
<dbReference type="Gene3D" id="3.40.50.1820">
    <property type="entry name" value="alpha/beta hydrolase"/>
    <property type="match status" value="1"/>
</dbReference>
<name>A0A6P8BEM3_PYRGI</name>
<dbReference type="InterPro" id="IPR015943">
    <property type="entry name" value="WD40/YVTN_repeat-like_dom_sf"/>
</dbReference>